<dbReference type="Gene3D" id="3.40.800.20">
    <property type="entry name" value="Histone deacetylase domain"/>
    <property type="match status" value="1"/>
</dbReference>
<keyword evidence="2" id="KW-0378">Hydrolase</keyword>
<dbReference type="InterPro" id="IPR037138">
    <property type="entry name" value="His_deacetylse_dom_sf"/>
</dbReference>
<dbReference type="GO" id="GO:0141221">
    <property type="term" value="F:histone deacetylase activity, hydrolytic mechanism"/>
    <property type="evidence" value="ECO:0007669"/>
    <property type="project" value="UniProtKB-EC"/>
</dbReference>
<evidence type="ECO:0000259" key="1">
    <source>
        <dbReference type="Pfam" id="PF00850"/>
    </source>
</evidence>
<dbReference type="EMBL" id="AUZY01001860">
    <property type="protein sequence ID" value="EQD73720.1"/>
    <property type="molecule type" value="Genomic_DNA"/>
</dbReference>
<dbReference type="EC" id="3.5.1.98" evidence="2"/>
<name>T1CV29_9ZZZZ</name>
<sequence>RPRRLAARLVETLVTGDDGVRREPEVPPASRARLETFHRSEYVNRVEGLSVLGKRTPLDHGDTPAFPGCFEEAARIVEGTVRAVDFALAERGRAFHPAGGLHHAHRDAASGFCIFNDVAVGVERAVSAGHRVAYLDIDAHHGDGVMYGFYDSGRVLDIDVHQDGRTLFPGTGAVSEIGAGDGEGRKVNVPLPPGAGDETLVPLVARLVPTLLRDFRPDLIVVQHGADGHVGDPLSSLRYTSAGYDAIDRRISALADELTDGRLVVTGGGGYRPAAVARVFARAGARTLGATP</sequence>
<protein>
    <submittedName>
        <fullName evidence="2">Histone deacetylase superfamily</fullName>
        <ecNumber evidence="2">3.5.1.98</ecNumber>
    </submittedName>
</protein>
<proteinExistence type="predicted"/>
<comment type="caution">
    <text evidence="2">The sequence shown here is derived from an EMBL/GenBank/DDBJ whole genome shotgun (WGS) entry which is preliminary data.</text>
</comment>
<reference evidence="2" key="2">
    <citation type="journal article" date="2014" name="ISME J.">
        <title>Microbial stratification in low pH oxic and suboxic macroscopic growths along an acid mine drainage.</title>
        <authorList>
            <person name="Mendez-Garcia C."/>
            <person name="Mesa V."/>
            <person name="Sprenger R.R."/>
            <person name="Richter M."/>
            <person name="Diez M.S."/>
            <person name="Solano J."/>
            <person name="Bargiela R."/>
            <person name="Golyshina O.V."/>
            <person name="Manteca A."/>
            <person name="Ramos J.L."/>
            <person name="Gallego J.R."/>
            <person name="Llorente I."/>
            <person name="Martins Dos Santos V.A."/>
            <person name="Jensen O.N."/>
            <person name="Pelaez A.I."/>
            <person name="Sanchez J."/>
            <person name="Ferrer M."/>
        </authorList>
    </citation>
    <scope>NUCLEOTIDE SEQUENCE</scope>
</reference>
<dbReference type="Pfam" id="PF00850">
    <property type="entry name" value="Hist_deacetyl"/>
    <property type="match status" value="1"/>
</dbReference>
<reference evidence="2" key="1">
    <citation type="submission" date="2013-08" db="EMBL/GenBank/DDBJ databases">
        <authorList>
            <person name="Mendez C."/>
            <person name="Richter M."/>
            <person name="Ferrer M."/>
            <person name="Sanchez J."/>
        </authorList>
    </citation>
    <scope>NUCLEOTIDE SEQUENCE</scope>
</reference>
<dbReference type="InterPro" id="IPR000286">
    <property type="entry name" value="HDACs"/>
</dbReference>
<dbReference type="InterPro" id="IPR023801">
    <property type="entry name" value="His_deacetylse_dom"/>
</dbReference>
<evidence type="ECO:0000313" key="2">
    <source>
        <dbReference type="EMBL" id="EQD73720.1"/>
    </source>
</evidence>
<dbReference type="AlphaFoldDB" id="T1CV29"/>
<gene>
    <name evidence="2" type="ORF">B1B_03070</name>
</gene>
<accession>T1CV29</accession>
<dbReference type="PRINTS" id="PR01270">
    <property type="entry name" value="HDASUPER"/>
</dbReference>
<dbReference type="InterPro" id="IPR023696">
    <property type="entry name" value="Ureohydrolase_dom_sf"/>
</dbReference>
<feature type="non-terminal residue" evidence="2">
    <location>
        <position position="292"/>
    </location>
</feature>
<feature type="non-terminal residue" evidence="2">
    <location>
        <position position="1"/>
    </location>
</feature>
<organism evidence="2">
    <name type="scientific">mine drainage metagenome</name>
    <dbReference type="NCBI Taxonomy" id="410659"/>
    <lineage>
        <taxon>unclassified sequences</taxon>
        <taxon>metagenomes</taxon>
        <taxon>ecological metagenomes</taxon>
    </lineage>
</organism>
<dbReference type="GO" id="GO:0040029">
    <property type="term" value="P:epigenetic regulation of gene expression"/>
    <property type="evidence" value="ECO:0007669"/>
    <property type="project" value="TreeGrafter"/>
</dbReference>
<dbReference type="PANTHER" id="PTHR10625:SF10">
    <property type="entry name" value="HISTONE DEACETYLASE HDAC1"/>
    <property type="match status" value="1"/>
</dbReference>
<dbReference type="SUPFAM" id="SSF52768">
    <property type="entry name" value="Arginase/deacetylase"/>
    <property type="match status" value="1"/>
</dbReference>
<feature type="domain" description="Histone deacetylase" evidence="1">
    <location>
        <begin position="20"/>
        <end position="281"/>
    </location>
</feature>
<dbReference type="PANTHER" id="PTHR10625">
    <property type="entry name" value="HISTONE DEACETYLASE HDAC1-RELATED"/>
    <property type="match status" value="1"/>
</dbReference>